<feature type="region of interest" description="Disordered" evidence="1">
    <location>
        <begin position="68"/>
        <end position="97"/>
    </location>
</feature>
<dbReference type="Gene3D" id="2.40.70.10">
    <property type="entry name" value="Acid Proteases"/>
    <property type="match status" value="2"/>
</dbReference>
<name>A0A1L7XDF3_9HELO</name>
<feature type="region of interest" description="Disordered" evidence="1">
    <location>
        <begin position="27"/>
        <end position="53"/>
    </location>
</feature>
<evidence type="ECO:0000313" key="3">
    <source>
        <dbReference type="Proteomes" id="UP000184330"/>
    </source>
</evidence>
<proteinExistence type="predicted"/>
<organism evidence="2 3">
    <name type="scientific">Phialocephala subalpina</name>
    <dbReference type="NCBI Taxonomy" id="576137"/>
    <lineage>
        <taxon>Eukaryota</taxon>
        <taxon>Fungi</taxon>
        <taxon>Dikarya</taxon>
        <taxon>Ascomycota</taxon>
        <taxon>Pezizomycotina</taxon>
        <taxon>Leotiomycetes</taxon>
        <taxon>Helotiales</taxon>
        <taxon>Mollisiaceae</taxon>
        <taxon>Phialocephala</taxon>
        <taxon>Phialocephala fortinii species complex</taxon>
    </lineage>
</organism>
<evidence type="ECO:0000313" key="2">
    <source>
        <dbReference type="EMBL" id="CZR63051.1"/>
    </source>
</evidence>
<keyword evidence="3" id="KW-1185">Reference proteome</keyword>
<dbReference type="Proteomes" id="UP000184330">
    <property type="component" value="Unassembled WGS sequence"/>
</dbReference>
<dbReference type="EMBL" id="FJOG01000022">
    <property type="protein sequence ID" value="CZR63051.1"/>
    <property type="molecule type" value="Genomic_DNA"/>
</dbReference>
<accession>A0A1L7XDF3</accession>
<dbReference type="AlphaFoldDB" id="A0A1L7XDF3"/>
<protein>
    <submittedName>
        <fullName evidence="2">Uncharacterized protein</fullName>
    </submittedName>
</protein>
<dbReference type="STRING" id="576137.A0A1L7XDF3"/>
<feature type="compositionally biased region" description="Basic and acidic residues" evidence="1">
    <location>
        <begin position="27"/>
        <end position="49"/>
    </location>
</feature>
<evidence type="ECO:0000256" key="1">
    <source>
        <dbReference type="SAM" id="MobiDB-lite"/>
    </source>
</evidence>
<dbReference type="OrthoDB" id="6079484at2759"/>
<gene>
    <name evidence="2" type="ORF">PAC_12948</name>
</gene>
<reference evidence="2 3" key="1">
    <citation type="submission" date="2016-03" db="EMBL/GenBank/DDBJ databases">
        <authorList>
            <person name="Ploux O."/>
        </authorList>
    </citation>
    <scope>NUCLEOTIDE SEQUENCE [LARGE SCALE GENOMIC DNA]</scope>
    <source>
        <strain evidence="2 3">UAMH 11012</strain>
    </source>
</reference>
<dbReference type="InterPro" id="IPR021109">
    <property type="entry name" value="Peptidase_aspartic_dom_sf"/>
</dbReference>
<sequence length="531" mass="60334">METSSKTSTPSVFYQFGPSFVRDEVSFLEHARGGERPEQKSELEKKQSEEQESPWFLEPWFYLSPSDSISSSFDSPSFDSPSFHSPSFDSPSFDSSSYDPYSFDPSSFDQPSFDQPIFDSSIFDSSIFDSSSFDSIRSDPSSLGSTGSDPSIFDSPSYDLTRSNSWDLGPIRSKRAGRPSTFWERTYSRAREFKRKAIRVIVNNKECFARPDSASDQDIMTEAFAKEHNIPIQQQEEDKGLFMLGVGKYIQSIGRAYVPFKLFGGGECEEHRSFHVLKKCPVPLIMGMSFLEKIKLYTKNKHLLVDCPHSFGSMPTLKWIGSPRGFVNFKANGKKLVGCADTGSDLDFISLRCARRLGFKIDTQPSARTRVMLADESIVETVGQAHISSIELSYFDTFEMTFHVLPGLASDVIFSEDFLDQMDAFNTCAQIKDSEDPYQQRLNTLINLGPIQAFLSRTWTPDVKDTVQQEHDQVIEAEIYRRNNFKRSIRKMRDENRASAAREAEEVNRRTFDKGHERCFYCTGERHGTGT</sequence>
<dbReference type="CDD" id="cd00303">
    <property type="entry name" value="retropepsin_like"/>
    <property type="match status" value="2"/>
</dbReference>